<dbReference type="PANTHER" id="PTHR10380">
    <property type="entry name" value="CUTICLE PROTEIN"/>
    <property type="match status" value="1"/>
</dbReference>
<evidence type="ECO:0000313" key="4">
    <source>
        <dbReference type="Proteomes" id="UP001168972"/>
    </source>
</evidence>
<dbReference type="EMBL" id="JAQQBR010001832">
    <property type="protein sequence ID" value="KAK0167306.1"/>
    <property type="molecule type" value="Genomic_DNA"/>
</dbReference>
<evidence type="ECO:0000256" key="2">
    <source>
        <dbReference type="SAM" id="MobiDB-lite"/>
    </source>
</evidence>
<evidence type="ECO:0000313" key="3">
    <source>
        <dbReference type="EMBL" id="KAK0167306.1"/>
    </source>
</evidence>
<dbReference type="PANTHER" id="PTHR10380:SF196">
    <property type="entry name" value="CUTICULAR PROTEIN 72EA"/>
    <property type="match status" value="1"/>
</dbReference>
<dbReference type="GO" id="GO:0008010">
    <property type="term" value="F:structural constituent of chitin-based larval cuticle"/>
    <property type="evidence" value="ECO:0007669"/>
    <property type="project" value="TreeGrafter"/>
</dbReference>
<gene>
    <name evidence="3" type="ORF">PV327_004723</name>
</gene>
<dbReference type="InterPro" id="IPR000618">
    <property type="entry name" value="Insect_cuticle"/>
</dbReference>
<reference evidence="3" key="1">
    <citation type="journal article" date="2023" name="bioRxiv">
        <title>Scaffold-level genome assemblies of two parasitoid biocontrol wasps reveal the parthenogenesis mechanism and an associated novel virus.</title>
        <authorList>
            <person name="Inwood S."/>
            <person name="Skelly J."/>
            <person name="Guhlin J."/>
            <person name="Harrop T."/>
            <person name="Goldson S."/>
            <person name="Dearden P."/>
        </authorList>
    </citation>
    <scope>NUCLEOTIDE SEQUENCE</scope>
    <source>
        <strain evidence="3">Lincoln</strain>
        <tissue evidence="3">Whole body</tissue>
    </source>
</reference>
<evidence type="ECO:0008006" key="5">
    <source>
        <dbReference type="Google" id="ProtNLM"/>
    </source>
</evidence>
<sequence>MIKKLIVSVGIVLGIVTVTLAQPRRVLQLIDGHLLDTSSEMTITNSDQRHQTLNLNNHQEDSVKLSVGNENENKQNHLKQHQQQDQQTQQNLQQQNNLIADNVLSPGAPIGPDGQVIDTPAVAIAKAEHIAAHVNQKVILAKELARNAAATSGTILVAIAPTPVFAADVVLNLVCQREEASYLAVAGESMTNKVVLEYQDSIGQYSFGYSAPESARSEIRSADGFTRGAFSYVDDAGVIQTAKYTADSVNGFRIQASNLPQPPNPVEDTPEVQAARLEHFRAHEAALKNNKVQNLQESVLIDKKNYGNIITTPKMIFNDKKNMNDVIIEKHSSISQLNDPITNQPTNQMDLKQKVKQEISLVKTSFTLPKSNVDIQNRIELRAMDLSTSRAPLKSLSQDKTAEIPMEMMVQSQMMNGNPMTVMLRYIQTFPTVHTNSEYFYFVPSYYF</sequence>
<keyword evidence="1" id="KW-0193">Cuticle</keyword>
<dbReference type="AlphaFoldDB" id="A0AA39KN05"/>
<accession>A0AA39KN05</accession>
<comment type="caution">
    <text evidence="3">The sequence shown here is derived from an EMBL/GenBank/DDBJ whole genome shotgun (WGS) entry which is preliminary data.</text>
</comment>
<feature type="compositionally biased region" description="Low complexity" evidence="2">
    <location>
        <begin position="81"/>
        <end position="92"/>
    </location>
</feature>
<dbReference type="Pfam" id="PF00379">
    <property type="entry name" value="Chitin_bind_4"/>
    <property type="match status" value="1"/>
</dbReference>
<dbReference type="InterPro" id="IPR050468">
    <property type="entry name" value="Cuticle_Struct_Prot"/>
</dbReference>
<organism evidence="3 4">
    <name type="scientific">Microctonus hyperodae</name>
    <name type="common">Parasitoid wasp</name>
    <dbReference type="NCBI Taxonomy" id="165561"/>
    <lineage>
        <taxon>Eukaryota</taxon>
        <taxon>Metazoa</taxon>
        <taxon>Ecdysozoa</taxon>
        <taxon>Arthropoda</taxon>
        <taxon>Hexapoda</taxon>
        <taxon>Insecta</taxon>
        <taxon>Pterygota</taxon>
        <taxon>Neoptera</taxon>
        <taxon>Endopterygota</taxon>
        <taxon>Hymenoptera</taxon>
        <taxon>Apocrita</taxon>
        <taxon>Ichneumonoidea</taxon>
        <taxon>Braconidae</taxon>
        <taxon>Euphorinae</taxon>
        <taxon>Microctonus</taxon>
    </lineage>
</organism>
<name>A0AA39KN05_MICHY</name>
<reference evidence="3" key="2">
    <citation type="submission" date="2023-03" db="EMBL/GenBank/DDBJ databases">
        <authorList>
            <person name="Inwood S.N."/>
            <person name="Skelly J.G."/>
            <person name="Guhlin J."/>
            <person name="Harrop T.W.R."/>
            <person name="Goldson S.G."/>
            <person name="Dearden P.K."/>
        </authorList>
    </citation>
    <scope>NUCLEOTIDE SEQUENCE</scope>
    <source>
        <strain evidence="3">Lincoln</strain>
        <tissue evidence="3">Whole body</tissue>
    </source>
</reference>
<feature type="region of interest" description="Disordered" evidence="2">
    <location>
        <begin position="73"/>
        <end position="92"/>
    </location>
</feature>
<protein>
    <recommendedName>
        <fullName evidence="5">Cuticle protein 6</fullName>
    </recommendedName>
</protein>
<evidence type="ECO:0000256" key="1">
    <source>
        <dbReference type="PROSITE-ProRule" id="PRU00497"/>
    </source>
</evidence>
<keyword evidence="4" id="KW-1185">Reference proteome</keyword>
<dbReference type="Proteomes" id="UP001168972">
    <property type="component" value="Unassembled WGS sequence"/>
</dbReference>
<dbReference type="PROSITE" id="PS51155">
    <property type="entry name" value="CHIT_BIND_RR_2"/>
    <property type="match status" value="1"/>
</dbReference>
<proteinExistence type="predicted"/>
<dbReference type="GO" id="GO:0062129">
    <property type="term" value="C:chitin-based extracellular matrix"/>
    <property type="evidence" value="ECO:0007669"/>
    <property type="project" value="TreeGrafter"/>
</dbReference>